<organism evidence="2 3">
    <name type="scientific">Cinchona calisaya</name>
    <dbReference type="NCBI Taxonomy" id="153742"/>
    <lineage>
        <taxon>Eukaryota</taxon>
        <taxon>Viridiplantae</taxon>
        <taxon>Streptophyta</taxon>
        <taxon>Embryophyta</taxon>
        <taxon>Tracheophyta</taxon>
        <taxon>Spermatophyta</taxon>
        <taxon>Magnoliopsida</taxon>
        <taxon>eudicotyledons</taxon>
        <taxon>Gunneridae</taxon>
        <taxon>Pentapetalae</taxon>
        <taxon>asterids</taxon>
        <taxon>lamiids</taxon>
        <taxon>Gentianales</taxon>
        <taxon>Rubiaceae</taxon>
        <taxon>Cinchonoideae</taxon>
        <taxon>Cinchoneae</taxon>
        <taxon>Cinchona</taxon>
    </lineage>
</organism>
<feature type="domain" description="J" evidence="1">
    <location>
        <begin position="68"/>
        <end position="135"/>
    </location>
</feature>
<dbReference type="InterPro" id="IPR018253">
    <property type="entry name" value="DnaJ_domain_CS"/>
</dbReference>
<sequence length="206" mass="23625">MSANVISSGQFQLFPKSCNYARCGSQFPFAIISKPRKLSTKKTSNGGVFRVKARAAFYVPSQSPAAGSFYDLLGISETGSISDIKKAYKQLARKYHPDVSPPDRTEEYTRRFIMVQEAYETLSDPHTRALYDMDLARELPLAFSKGRRYERMDEVAEWRIRWQTQLDGLRLRSMHKDSVSVRGGKTSSWGSRMRRKRNDIFDLGFN</sequence>
<name>A0ABD3AIU2_9GENT</name>
<dbReference type="CDD" id="cd06257">
    <property type="entry name" value="DnaJ"/>
    <property type="match status" value="1"/>
</dbReference>
<dbReference type="InterPro" id="IPR053232">
    <property type="entry name" value="DnaJ_C/III_chloroplastic"/>
</dbReference>
<dbReference type="PROSITE" id="PS50076">
    <property type="entry name" value="DNAJ_2"/>
    <property type="match status" value="1"/>
</dbReference>
<protein>
    <recommendedName>
        <fullName evidence="1">J domain-containing protein</fullName>
    </recommendedName>
</protein>
<gene>
    <name evidence="2" type="ORF">ACH5RR_010401</name>
</gene>
<dbReference type="AlphaFoldDB" id="A0ABD3AIU2"/>
<accession>A0ABD3AIU2</accession>
<dbReference type="SMART" id="SM00271">
    <property type="entry name" value="DnaJ"/>
    <property type="match status" value="1"/>
</dbReference>
<evidence type="ECO:0000313" key="3">
    <source>
        <dbReference type="Proteomes" id="UP001630127"/>
    </source>
</evidence>
<dbReference type="PRINTS" id="PR00625">
    <property type="entry name" value="JDOMAIN"/>
</dbReference>
<dbReference type="Gene3D" id="1.10.287.110">
    <property type="entry name" value="DnaJ domain"/>
    <property type="match status" value="1"/>
</dbReference>
<dbReference type="Pfam" id="PF00226">
    <property type="entry name" value="DnaJ"/>
    <property type="match status" value="1"/>
</dbReference>
<dbReference type="SUPFAM" id="SSF46565">
    <property type="entry name" value="Chaperone J-domain"/>
    <property type="match status" value="1"/>
</dbReference>
<reference evidence="2 3" key="1">
    <citation type="submission" date="2024-11" db="EMBL/GenBank/DDBJ databases">
        <title>A near-complete genome assembly of Cinchona calisaya.</title>
        <authorList>
            <person name="Lian D.C."/>
            <person name="Zhao X.W."/>
            <person name="Wei L."/>
        </authorList>
    </citation>
    <scope>NUCLEOTIDE SEQUENCE [LARGE SCALE GENOMIC DNA]</scope>
    <source>
        <tissue evidence="2">Nenye</tissue>
    </source>
</reference>
<evidence type="ECO:0000259" key="1">
    <source>
        <dbReference type="PROSITE" id="PS50076"/>
    </source>
</evidence>
<dbReference type="PANTHER" id="PTHR45090">
    <property type="entry name" value="CHAPERONE PROTEIN DNAJ 20 CHLOROPLASTIC"/>
    <property type="match status" value="1"/>
</dbReference>
<dbReference type="EMBL" id="JBJUIK010000004">
    <property type="protein sequence ID" value="KAL3531079.1"/>
    <property type="molecule type" value="Genomic_DNA"/>
</dbReference>
<dbReference type="InterPro" id="IPR036869">
    <property type="entry name" value="J_dom_sf"/>
</dbReference>
<dbReference type="PROSITE" id="PS00636">
    <property type="entry name" value="DNAJ_1"/>
    <property type="match status" value="1"/>
</dbReference>
<keyword evidence="3" id="KW-1185">Reference proteome</keyword>
<dbReference type="PANTHER" id="PTHR45090:SF4">
    <property type="entry name" value="J DOMAIN-CONTAINING PROTEIN"/>
    <property type="match status" value="1"/>
</dbReference>
<evidence type="ECO:0000313" key="2">
    <source>
        <dbReference type="EMBL" id="KAL3531079.1"/>
    </source>
</evidence>
<proteinExistence type="predicted"/>
<dbReference type="Proteomes" id="UP001630127">
    <property type="component" value="Unassembled WGS sequence"/>
</dbReference>
<comment type="caution">
    <text evidence="2">The sequence shown here is derived from an EMBL/GenBank/DDBJ whole genome shotgun (WGS) entry which is preliminary data.</text>
</comment>
<dbReference type="InterPro" id="IPR001623">
    <property type="entry name" value="DnaJ_domain"/>
</dbReference>